<sequence length="202" mass="20087">MAAAKNGRIALLLAALALSAQLAPAAATWCGSNCPTTKPPPPPCQPPPPTPTPASPTTPPTPWTPPPATPTPPTPTPWTPTPATPPPTPATPATPTTPPTPAPAPSTPTGKCPVDTLKLLACVDALNGLVHAVVGATAGDTCCPLLSGVADLDAALCLCTAIKAKALGLSLVLPVAISVLVNDCGKYVPSDFQCPSTDPPYI</sequence>
<evidence type="ECO:0000259" key="3">
    <source>
        <dbReference type="SMART" id="SM00499"/>
    </source>
</evidence>
<dbReference type="Pfam" id="PF14547">
    <property type="entry name" value="Hydrophob_seed"/>
    <property type="match status" value="1"/>
</dbReference>
<dbReference type="EnsemblPlants" id="OGLUM04G24910.1">
    <property type="protein sequence ID" value="OGLUM04G24910.1"/>
    <property type="gene ID" value="OGLUM04G24910"/>
</dbReference>
<feature type="chain" id="PRO_5002352547" description="Bifunctional inhibitor/plant lipid transfer protein/seed storage helical domain-containing protein" evidence="2">
    <location>
        <begin position="28"/>
        <end position="202"/>
    </location>
</feature>
<evidence type="ECO:0000256" key="2">
    <source>
        <dbReference type="SAM" id="SignalP"/>
    </source>
</evidence>
<evidence type="ECO:0000313" key="4">
    <source>
        <dbReference type="EnsemblPlants" id="OGLUM04G24910.1"/>
    </source>
</evidence>
<dbReference type="eggNOG" id="ENOG502R58N">
    <property type="taxonomic scope" value="Eukaryota"/>
</dbReference>
<name>A0A0D9ZQJ0_9ORYZ</name>
<dbReference type="Gene3D" id="1.10.110.10">
    <property type="entry name" value="Plant lipid-transfer and hydrophobic proteins"/>
    <property type="match status" value="1"/>
</dbReference>
<dbReference type="InterPro" id="IPR016140">
    <property type="entry name" value="Bifunc_inhib/LTP/seed_store"/>
</dbReference>
<feature type="domain" description="Bifunctional inhibitor/plant lipid transfer protein/seed storage helical" evidence="3">
    <location>
        <begin position="112"/>
        <end position="194"/>
    </location>
</feature>
<keyword evidence="5" id="KW-1185">Reference proteome</keyword>
<dbReference type="InterPro" id="IPR036312">
    <property type="entry name" value="Bifun_inhib/LTP/seed_sf"/>
</dbReference>
<proteinExistence type="predicted"/>
<keyword evidence="2" id="KW-0732">Signal</keyword>
<protein>
    <recommendedName>
        <fullName evidence="3">Bifunctional inhibitor/plant lipid transfer protein/seed storage helical domain-containing protein</fullName>
    </recommendedName>
</protein>
<dbReference type="InterPro" id="IPR027923">
    <property type="entry name" value="Hydrophob_seed_dom"/>
</dbReference>
<dbReference type="Proteomes" id="UP000026961">
    <property type="component" value="Chromosome 4"/>
</dbReference>
<organism evidence="4">
    <name type="scientific">Oryza glumipatula</name>
    <dbReference type="NCBI Taxonomy" id="40148"/>
    <lineage>
        <taxon>Eukaryota</taxon>
        <taxon>Viridiplantae</taxon>
        <taxon>Streptophyta</taxon>
        <taxon>Embryophyta</taxon>
        <taxon>Tracheophyta</taxon>
        <taxon>Spermatophyta</taxon>
        <taxon>Magnoliopsida</taxon>
        <taxon>Liliopsida</taxon>
        <taxon>Poales</taxon>
        <taxon>Poaceae</taxon>
        <taxon>BOP clade</taxon>
        <taxon>Oryzoideae</taxon>
        <taxon>Oryzeae</taxon>
        <taxon>Oryzinae</taxon>
        <taxon>Oryza</taxon>
    </lineage>
</organism>
<dbReference type="InterPro" id="IPR051636">
    <property type="entry name" value="Plant_LTP/defense-related"/>
</dbReference>
<reference evidence="4" key="2">
    <citation type="submission" date="2018-05" db="EMBL/GenBank/DDBJ databases">
        <title>OgluRS3 (Oryza glumaepatula Reference Sequence Version 3).</title>
        <authorList>
            <person name="Zhang J."/>
            <person name="Kudrna D."/>
            <person name="Lee S."/>
            <person name="Talag J."/>
            <person name="Welchert J."/>
            <person name="Wing R.A."/>
        </authorList>
    </citation>
    <scope>NUCLEOTIDE SEQUENCE [LARGE SCALE GENOMIC DNA]</scope>
</reference>
<dbReference type="CDD" id="cd01958">
    <property type="entry name" value="HPS_like"/>
    <property type="match status" value="1"/>
</dbReference>
<evidence type="ECO:0000256" key="1">
    <source>
        <dbReference type="SAM" id="MobiDB-lite"/>
    </source>
</evidence>
<dbReference type="AlphaFoldDB" id="A0A0D9ZQJ0"/>
<dbReference type="PANTHER" id="PTHR31731">
    <property type="match status" value="1"/>
</dbReference>
<feature type="signal peptide" evidence="2">
    <location>
        <begin position="1"/>
        <end position="27"/>
    </location>
</feature>
<dbReference type="SMART" id="SM00499">
    <property type="entry name" value="AAI"/>
    <property type="match status" value="1"/>
</dbReference>
<evidence type="ECO:0000313" key="5">
    <source>
        <dbReference type="Proteomes" id="UP000026961"/>
    </source>
</evidence>
<dbReference type="SUPFAM" id="SSF47699">
    <property type="entry name" value="Bifunctional inhibitor/lipid-transfer protein/seed storage 2S albumin"/>
    <property type="match status" value="1"/>
</dbReference>
<reference evidence="4" key="1">
    <citation type="submission" date="2015-04" db="UniProtKB">
        <authorList>
            <consortium name="EnsemblPlants"/>
        </authorList>
    </citation>
    <scope>IDENTIFICATION</scope>
</reference>
<dbReference type="STRING" id="40148.A0A0D9ZQJ0"/>
<feature type="region of interest" description="Disordered" evidence="1">
    <location>
        <begin position="36"/>
        <end position="109"/>
    </location>
</feature>
<dbReference type="PRINTS" id="PR01217">
    <property type="entry name" value="PRICHEXTENSN"/>
</dbReference>
<feature type="compositionally biased region" description="Pro residues" evidence="1">
    <location>
        <begin position="37"/>
        <end position="106"/>
    </location>
</feature>
<dbReference type="HOGENOM" id="CLU_055715_3_2_1"/>
<accession>A0A0D9ZQJ0</accession>
<dbReference type="Gramene" id="OGLUM04G24910.1">
    <property type="protein sequence ID" value="OGLUM04G24910.1"/>
    <property type="gene ID" value="OGLUM04G24910"/>
</dbReference>